<name>Q2VYL1_PARM1</name>
<protein>
    <submittedName>
        <fullName evidence="1">Uncharacterized protein</fullName>
    </submittedName>
</protein>
<accession>Q2VYL1</accession>
<reference evidence="1 2" key="1">
    <citation type="journal article" date="2005" name="DNA Res.">
        <title>Complete genome sequence of the facultative anaerobic magnetotactic bacterium Magnetospirillum sp. strain AMB-1.</title>
        <authorList>
            <person name="Matsunaga T."/>
            <person name="Okamura Y."/>
            <person name="Fukuda Y."/>
            <person name="Wahyudi A.T."/>
            <person name="Murase Y."/>
            <person name="Takeyama H."/>
        </authorList>
    </citation>
    <scope>NUCLEOTIDE SEQUENCE [LARGE SCALE GENOMIC DNA]</scope>
    <source>
        <strain evidence="2">ATCC 700264 / AMB-1</strain>
    </source>
</reference>
<gene>
    <name evidence="1" type="ordered locus">amb4510</name>
</gene>
<dbReference type="HOGENOM" id="CLU_2219935_0_0_5"/>
<dbReference type="OrthoDB" id="9878667at2"/>
<proteinExistence type="predicted"/>
<dbReference type="RefSeq" id="WP_011386854.1">
    <property type="nucleotide sequence ID" value="NC_007626.1"/>
</dbReference>
<sequence>MIPEERLLWSAIIAQAVKDARGESSTNTGSLPWPEYDAKSEALAWIFGDDTGFEAACDFADTHPEWVRRMVFATPCRLPRRAAGGWKARKACLPSPDISMPTALAA</sequence>
<evidence type="ECO:0000313" key="2">
    <source>
        <dbReference type="Proteomes" id="UP000007058"/>
    </source>
</evidence>
<dbReference type="KEGG" id="mag:amb4510"/>
<dbReference type="Proteomes" id="UP000007058">
    <property type="component" value="Chromosome"/>
</dbReference>
<organism evidence="1 2">
    <name type="scientific">Paramagnetospirillum magneticum (strain ATCC 700264 / AMB-1)</name>
    <name type="common">Magnetospirillum magneticum</name>
    <dbReference type="NCBI Taxonomy" id="342108"/>
    <lineage>
        <taxon>Bacteria</taxon>
        <taxon>Pseudomonadati</taxon>
        <taxon>Pseudomonadota</taxon>
        <taxon>Alphaproteobacteria</taxon>
        <taxon>Rhodospirillales</taxon>
        <taxon>Magnetospirillaceae</taxon>
        <taxon>Paramagnetospirillum</taxon>
    </lineage>
</organism>
<dbReference type="EMBL" id="AP007255">
    <property type="protein sequence ID" value="BAE53314.1"/>
    <property type="molecule type" value="Genomic_DNA"/>
</dbReference>
<keyword evidence="2" id="KW-1185">Reference proteome</keyword>
<dbReference type="STRING" id="342108.amb4510"/>
<evidence type="ECO:0000313" key="1">
    <source>
        <dbReference type="EMBL" id="BAE53314.1"/>
    </source>
</evidence>
<dbReference type="AlphaFoldDB" id="Q2VYL1"/>